<evidence type="ECO:0000313" key="2">
    <source>
        <dbReference type="Proteomes" id="UP001637618"/>
    </source>
</evidence>
<evidence type="ECO:0000313" key="1">
    <source>
        <dbReference type="EMBL" id="MFO2476005.1"/>
    </source>
</evidence>
<sequence>MTPIEKPSELPLAIGQALRVALPDLQVGSAQDFQATNKTCVVITVERNGPAVRSLEGRKAHVLSVLLKVMVGQGAQPFEACDLASRLMDLVLDNRWNLPPTQCEVPMNIVAVPSTLAGAETDYDAWTVSFTQTLYLGPPLLEDPTGTPLFACTWEVSDIDDPDQYQPIAGATHV</sequence>
<reference evidence="1" key="1">
    <citation type="submission" date="2022-11" db="EMBL/GenBank/DDBJ databases">
        <title>Draft genome sequences of strains of Pseudomonas imrae sp. nov.</title>
        <authorList>
            <person name="Salva Serra F."/>
            <person name="Nimje P."/>
            <person name="Moore E.R.B."/>
            <person name="Marathe N.P."/>
        </authorList>
    </citation>
    <scope>NUCLEOTIDE SEQUENCE</scope>
    <source>
        <strain evidence="1">15FMM2</strain>
    </source>
</reference>
<dbReference type="EMBL" id="JAPEQY010000001">
    <property type="protein sequence ID" value="MFO2476005.1"/>
    <property type="molecule type" value="Genomic_DNA"/>
</dbReference>
<accession>A0ACC7P8G0</accession>
<proteinExistence type="predicted"/>
<protein>
    <submittedName>
        <fullName evidence="1">Uncharacterized protein</fullName>
    </submittedName>
</protein>
<name>A0ACC7P8G0_9PSED</name>
<keyword evidence="2" id="KW-1185">Reference proteome</keyword>
<gene>
    <name evidence="1" type="ORF">OOJ96_01110</name>
</gene>
<comment type="caution">
    <text evidence="1">The sequence shown here is derived from an EMBL/GenBank/DDBJ whole genome shotgun (WGS) entry which is preliminary data.</text>
</comment>
<dbReference type="Proteomes" id="UP001637618">
    <property type="component" value="Unassembled WGS sequence"/>
</dbReference>
<organism evidence="1 2">
    <name type="scientific">Pseudomonas imrae</name>
    <dbReference type="NCBI Taxonomy" id="2992837"/>
    <lineage>
        <taxon>Bacteria</taxon>
        <taxon>Pseudomonadati</taxon>
        <taxon>Pseudomonadota</taxon>
        <taxon>Gammaproteobacteria</taxon>
        <taxon>Pseudomonadales</taxon>
        <taxon>Pseudomonadaceae</taxon>
        <taxon>Pseudomonas</taxon>
    </lineage>
</organism>